<dbReference type="GO" id="GO:0016746">
    <property type="term" value="F:acyltransferase activity"/>
    <property type="evidence" value="ECO:0007669"/>
    <property type="project" value="UniProtKB-KW"/>
</dbReference>
<comment type="subcellular location">
    <subcellularLocation>
        <location evidence="1">Membrane</location>
        <topology evidence="1">Multi-pass membrane protein</topology>
    </subcellularLocation>
</comment>
<keyword evidence="9 13" id="KW-0472">Membrane</keyword>
<dbReference type="GO" id="GO:0016020">
    <property type="term" value="C:membrane"/>
    <property type="evidence" value="ECO:0007669"/>
    <property type="project" value="UniProtKB-SubCell"/>
</dbReference>
<evidence type="ECO:0000256" key="5">
    <source>
        <dbReference type="ARBA" id="ARBA00022679"/>
    </source>
</evidence>
<evidence type="ECO:0000256" key="6">
    <source>
        <dbReference type="ARBA" id="ARBA00022692"/>
    </source>
</evidence>
<keyword evidence="15" id="KW-1185">Reference proteome</keyword>
<comment type="similarity">
    <text evidence="2">Belongs to the GPC1 family.</text>
</comment>
<evidence type="ECO:0000256" key="8">
    <source>
        <dbReference type="ARBA" id="ARBA00023098"/>
    </source>
</evidence>
<dbReference type="PANTHER" id="PTHR31201:SF1">
    <property type="entry name" value="GLYCEROPHOSPHOCHOLINE ACYLTRANSFERASE 1"/>
    <property type="match status" value="1"/>
</dbReference>
<name>A0A383WFP9_TETOB</name>
<evidence type="ECO:0000256" key="1">
    <source>
        <dbReference type="ARBA" id="ARBA00004141"/>
    </source>
</evidence>
<keyword evidence="6 13" id="KW-0812">Transmembrane</keyword>
<keyword evidence="7 13" id="KW-1133">Transmembrane helix</keyword>
<keyword evidence="4" id="KW-0444">Lipid biosynthesis</keyword>
<protein>
    <recommendedName>
        <fullName evidence="3">Glycerophosphocholine acyltransferase 1</fullName>
    </recommendedName>
</protein>
<dbReference type="Proteomes" id="UP000256970">
    <property type="component" value="Unassembled WGS sequence"/>
</dbReference>
<feature type="transmembrane region" description="Helical" evidence="13">
    <location>
        <begin position="243"/>
        <end position="263"/>
    </location>
</feature>
<evidence type="ECO:0000256" key="7">
    <source>
        <dbReference type="ARBA" id="ARBA00022989"/>
    </source>
</evidence>
<dbReference type="PANTHER" id="PTHR31201">
    <property type="entry name" value="OS01G0585100 PROTEIN"/>
    <property type="match status" value="1"/>
</dbReference>
<keyword evidence="12" id="KW-0012">Acyltransferase</keyword>
<feature type="transmembrane region" description="Helical" evidence="13">
    <location>
        <begin position="334"/>
        <end position="354"/>
    </location>
</feature>
<dbReference type="EMBL" id="FNXT01001250">
    <property type="protein sequence ID" value="SZX76180.1"/>
    <property type="molecule type" value="Genomic_DNA"/>
</dbReference>
<evidence type="ECO:0000256" key="12">
    <source>
        <dbReference type="ARBA" id="ARBA00023315"/>
    </source>
</evidence>
<keyword evidence="11" id="KW-1208">Phospholipid metabolism</keyword>
<evidence type="ECO:0000256" key="10">
    <source>
        <dbReference type="ARBA" id="ARBA00023209"/>
    </source>
</evidence>
<evidence type="ECO:0000313" key="15">
    <source>
        <dbReference type="Proteomes" id="UP000256970"/>
    </source>
</evidence>
<dbReference type="InterPro" id="IPR021261">
    <property type="entry name" value="GPCAT"/>
</dbReference>
<dbReference type="AlphaFoldDB" id="A0A383WFP9"/>
<feature type="transmembrane region" description="Helical" evidence="13">
    <location>
        <begin position="117"/>
        <end position="135"/>
    </location>
</feature>
<feature type="transmembrane region" description="Helical" evidence="13">
    <location>
        <begin position="93"/>
        <end position="111"/>
    </location>
</feature>
<evidence type="ECO:0000256" key="13">
    <source>
        <dbReference type="SAM" id="Phobius"/>
    </source>
</evidence>
<dbReference type="GO" id="GO:0006656">
    <property type="term" value="P:phosphatidylcholine biosynthetic process"/>
    <property type="evidence" value="ECO:0007669"/>
    <property type="project" value="TreeGrafter"/>
</dbReference>
<evidence type="ECO:0000256" key="11">
    <source>
        <dbReference type="ARBA" id="ARBA00023264"/>
    </source>
</evidence>
<feature type="transmembrane region" description="Helical" evidence="13">
    <location>
        <begin position="308"/>
        <end position="328"/>
    </location>
</feature>
<organism evidence="14 15">
    <name type="scientific">Tetradesmus obliquus</name>
    <name type="common">Green alga</name>
    <name type="synonym">Acutodesmus obliquus</name>
    <dbReference type="NCBI Taxonomy" id="3088"/>
    <lineage>
        <taxon>Eukaryota</taxon>
        <taxon>Viridiplantae</taxon>
        <taxon>Chlorophyta</taxon>
        <taxon>core chlorophytes</taxon>
        <taxon>Chlorophyceae</taxon>
        <taxon>CS clade</taxon>
        <taxon>Sphaeropleales</taxon>
        <taxon>Scenedesmaceae</taxon>
        <taxon>Tetradesmus</taxon>
    </lineage>
</organism>
<evidence type="ECO:0000256" key="3">
    <source>
        <dbReference type="ARBA" id="ARBA00019082"/>
    </source>
</evidence>
<keyword evidence="5" id="KW-0808">Transferase</keyword>
<sequence length="376" mass="42099">MLVHAVDDVGHAVSELCNLPETFAEAAPAGEHATLFSEGSSDEFDWELFDVGELGDSAGKGGSPGAKQRLQAALAARLRGRMSPRRILLRDKLAFLLGSCQLWSVAYWLGWSPSTFYKMYTAQVLVLLAARWALYRAKRWHYYLLDFCYFANLLLLGHLWVAPRSALLSKVTHAFNTGPLAWSTVAFRNSMVYHDLDKVTSVFLHLGPACVSWTLRWHPDSSRFGLPPDAPAAERQAWDSATLMQLVGVPLLFYAAWAVAYYLKIFVVSAERIRQRGYVTLFTYVTTTTKGVYAAIAKRVPRQYRPQVYLFLHMCFCATTAAFSWLAWRSFALHTGLLAAMGAVSMWHGASYYFEVFAKRYLAELAKGSSADEAAQ</sequence>
<dbReference type="Pfam" id="PF10998">
    <property type="entry name" value="DUF2838"/>
    <property type="match status" value="1"/>
</dbReference>
<feature type="transmembrane region" description="Helical" evidence="13">
    <location>
        <begin position="142"/>
        <end position="161"/>
    </location>
</feature>
<gene>
    <name evidence="14" type="ORF">BQ4739_LOCUS16542</name>
</gene>
<accession>A0A383WFP9</accession>
<evidence type="ECO:0000313" key="14">
    <source>
        <dbReference type="EMBL" id="SZX76180.1"/>
    </source>
</evidence>
<proteinExistence type="inferred from homology"/>
<evidence type="ECO:0000256" key="2">
    <source>
        <dbReference type="ARBA" id="ARBA00006675"/>
    </source>
</evidence>
<evidence type="ECO:0000256" key="9">
    <source>
        <dbReference type="ARBA" id="ARBA00023136"/>
    </source>
</evidence>
<reference evidence="14 15" key="1">
    <citation type="submission" date="2016-10" db="EMBL/GenBank/DDBJ databases">
        <authorList>
            <person name="Cai Z."/>
        </authorList>
    </citation>
    <scope>NUCLEOTIDE SEQUENCE [LARGE SCALE GENOMIC DNA]</scope>
</reference>
<keyword evidence="8" id="KW-0443">Lipid metabolism</keyword>
<evidence type="ECO:0000256" key="4">
    <source>
        <dbReference type="ARBA" id="ARBA00022516"/>
    </source>
</evidence>
<keyword evidence="10" id="KW-0594">Phospholipid biosynthesis</keyword>